<name>A0A7R8ZJI0_9CRUS</name>
<feature type="compositionally biased region" description="Gly residues" evidence="3">
    <location>
        <begin position="544"/>
        <end position="553"/>
    </location>
</feature>
<feature type="compositionally biased region" description="Low complexity" evidence="3">
    <location>
        <begin position="476"/>
        <end position="505"/>
    </location>
</feature>
<evidence type="ECO:0000256" key="2">
    <source>
        <dbReference type="SAM" id="Coils"/>
    </source>
</evidence>
<proteinExistence type="predicted"/>
<feature type="compositionally biased region" description="Low complexity" evidence="3">
    <location>
        <begin position="554"/>
        <end position="570"/>
    </location>
</feature>
<gene>
    <name evidence="4" type="ORF">CTOB1V02_LOCUS4855</name>
</gene>
<dbReference type="InterPro" id="IPR026805">
    <property type="entry name" value="GW182_M_dom"/>
</dbReference>
<accession>A0A7R8ZJI0</accession>
<dbReference type="InterPro" id="IPR035979">
    <property type="entry name" value="RBD_domain_sf"/>
</dbReference>
<dbReference type="GO" id="GO:0003723">
    <property type="term" value="F:RNA binding"/>
    <property type="evidence" value="ECO:0007669"/>
    <property type="project" value="UniProtKB-UniRule"/>
</dbReference>
<feature type="region of interest" description="Disordered" evidence="3">
    <location>
        <begin position="470"/>
        <end position="572"/>
    </location>
</feature>
<dbReference type="PROSITE" id="PS50102">
    <property type="entry name" value="RRM"/>
    <property type="match status" value="1"/>
</dbReference>
<feature type="region of interest" description="Disordered" evidence="3">
    <location>
        <begin position="429"/>
        <end position="451"/>
    </location>
</feature>
<dbReference type="Pfam" id="PF00076">
    <property type="entry name" value="RRM_1"/>
    <property type="match status" value="1"/>
</dbReference>
<feature type="region of interest" description="Disordered" evidence="3">
    <location>
        <begin position="1"/>
        <end position="68"/>
    </location>
</feature>
<dbReference type="GO" id="GO:0035195">
    <property type="term" value="P:miRNA-mediated post-transcriptional gene silencing"/>
    <property type="evidence" value="ECO:0007669"/>
    <property type="project" value="TreeGrafter"/>
</dbReference>
<dbReference type="PANTHER" id="PTHR13020">
    <property type="entry name" value="TRINUCLEOTIDE REPEAT-CONTAINING GENE 6"/>
    <property type="match status" value="1"/>
</dbReference>
<dbReference type="PANTHER" id="PTHR13020:SF25">
    <property type="entry name" value="PROTEIN GAWKY"/>
    <property type="match status" value="1"/>
</dbReference>
<evidence type="ECO:0000313" key="4">
    <source>
        <dbReference type="EMBL" id="CAD7226944.1"/>
    </source>
</evidence>
<dbReference type="GO" id="GO:0005654">
    <property type="term" value="C:nucleoplasm"/>
    <property type="evidence" value="ECO:0007669"/>
    <property type="project" value="TreeGrafter"/>
</dbReference>
<dbReference type="GO" id="GO:0000932">
    <property type="term" value="C:P-body"/>
    <property type="evidence" value="ECO:0007669"/>
    <property type="project" value="TreeGrafter"/>
</dbReference>
<feature type="compositionally biased region" description="Low complexity" evidence="3">
    <location>
        <begin position="671"/>
        <end position="698"/>
    </location>
</feature>
<reference evidence="4" key="1">
    <citation type="submission" date="2020-11" db="EMBL/GenBank/DDBJ databases">
        <authorList>
            <person name="Tran Van P."/>
        </authorList>
    </citation>
    <scope>NUCLEOTIDE SEQUENCE</scope>
</reference>
<organism evidence="4">
    <name type="scientific">Cyprideis torosa</name>
    <dbReference type="NCBI Taxonomy" id="163714"/>
    <lineage>
        <taxon>Eukaryota</taxon>
        <taxon>Metazoa</taxon>
        <taxon>Ecdysozoa</taxon>
        <taxon>Arthropoda</taxon>
        <taxon>Crustacea</taxon>
        <taxon>Oligostraca</taxon>
        <taxon>Ostracoda</taxon>
        <taxon>Podocopa</taxon>
        <taxon>Podocopida</taxon>
        <taxon>Cytherocopina</taxon>
        <taxon>Cytheroidea</taxon>
        <taxon>Cytherideidae</taxon>
        <taxon>Cyprideis</taxon>
    </lineage>
</organism>
<keyword evidence="2" id="KW-0175">Coiled coil</keyword>
<dbReference type="Gene3D" id="3.30.70.330">
    <property type="match status" value="1"/>
</dbReference>
<dbReference type="InterPro" id="IPR000504">
    <property type="entry name" value="RRM_dom"/>
</dbReference>
<dbReference type="AlphaFoldDB" id="A0A7R8ZJI0"/>
<dbReference type="GO" id="GO:0060213">
    <property type="term" value="P:positive regulation of nuclear-transcribed mRNA poly(A) tail shortening"/>
    <property type="evidence" value="ECO:0007669"/>
    <property type="project" value="TreeGrafter"/>
</dbReference>
<sequence length="726" mass="73700">MDPLSGVDTFKPPGMGNPGFGGMGQPQHNRGMGGSTMLPGDSSTWSMPPSSGAGWPDMHSSPMGAHGSEYNHPPRAAEDFRASSKIGSEWGDPHDLPGNMPPPYDNNMAGVPGMPGMGPSAPRSAFGGSQQMGFGGGVGSNSIRGGPMNPPGVPPMMGHPPSQSGIGPMARQGYNQQHLSQLFQQIQMAVQAGHLNPAIMNQKMSPQTLLLLNHLLHQIKTLQSLTQQCRIVINDRNAMMQLNIKINQTKQTIASLQNQIAMQQALTSKSQGDPSVPMVPPMPGGGGTFKPIDPAASLVPGMDGLNIGGGHQTRLPVFTGGFSSKDMDPLSGVDTFKPPGMGNPGFGGMGQPQHNRGMGGSTMLPGDSSTWSMPPSSGAGWPDMHSSPMGAHGMSHDVGVSGWGHNPVSSNAGGSSHYNITDLVPEFEPGKPWKGNHALKNAEDDPTLTPGAVRSSLSVARLKEDILTSKPPFVHGSSSGAQSVASSVTSPPPAVSSWSSSGGSTDIWAPTRASGLAPGGKGAVQGSVQNGAGAWGGEAPTGSSGPGSEGTGKWGSPTGSSGPSWGSPASDTLVLKNVSPQLDTSVLKTVCSQHGPLASFEIIPSQGVALVRYDSKEEAAKAQAGLNNCLLSGVTIHADFASESDVQVYTSGAGSGQGAGGNKASDSWATGNSSNPWSSGSGGSSIWPPSGSAPGAASEGRGNPEGDATQGAGALLPNDLLGGETM</sequence>
<dbReference type="EMBL" id="OB660982">
    <property type="protein sequence ID" value="CAD7226944.1"/>
    <property type="molecule type" value="Genomic_DNA"/>
</dbReference>
<dbReference type="InterPro" id="IPR012677">
    <property type="entry name" value="Nucleotide-bd_a/b_plait_sf"/>
</dbReference>
<feature type="coiled-coil region" evidence="2">
    <location>
        <begin position="239"/>
        <end position="266"/>
    </location>
</feature>
<dbReference type="SUPFAM" id="SSF54928">
    <property type="entry name" value="RNA-binding domain, RBD"/>
    <property type="match status" value="1"/>
</dbReference>
<feature type="region of interest" description="Disordered" evidence="3">
    <location>
        <begin position="649"/>
        <end position="726"/>
    </location>
</feature>
<keyword evidence="1" id="KW-0694">RNA-binding</keyword>
<dbReference type="SMART" id="SM00360">
    <property type="entry name" value="RRM"/>
    <property type="match status" value="1"/>
</dbReference>
<dbReference type="OrthoDB" id="5919166at2759"/>
<protein>
    <submittedName>
        <fullName evidence="4">Uncharacterized protein</fullName>
    </submittedName>
</protein>
<evidence type="ECO:0000256" key="3">
    <source>
        <dbReference type="SAM" id="MobiDB-lite"/>
    </source>
</evidence>
<evidence type="ECO:0000256" key="1">
    <source>
        <dbReference type="ARBA" id="ARBA00022884"/>
    </source>
</evidence>
<dbReference type="InterPro" id="IPR052068">
    <property type="entry name" value="GW182_domain"/>
</dbReference>
<dbReference type="Pfam" id="PF12938">
    <property type="entry name" value="M_domain"/>
    <property type="match status" value="1"/>
</dbReference>